<dbReference type="EMBL" id="SWLB01000014">
    <property type="protein sequence ID" value="KAF3329849.1"/>
    <property type="molecule type" value="Genomic_DNA"/>
</dbReference>
<proteinExistence type="inferred from homology"/>
<evidence type="ECO:0000313" key="7">
    <source>
        <dbReference type="EMBL" id="KAF3329849.1"/>
    </source>
</evidence>
<sequence>MRSTSNTSDNLLTPPVHAKDQSEADLSRPRHLIRQAQLSLMTTDQSDAGSLDSRQVMIREPQIQDNNIGSPLSSLPKRQLTREELQKKINKYTTRLRKYARHGTYNTKGKQKARINSTLQARKKLASRMQHSILEQMLMIMEQCNAKGFVYGMVTETSKSITGASDSLREWWKTQAMFDKTGLAQIDLYNRDNSLNLNVPQDSETRSTTELMKELSDPTLGSILSLLMQHCDPPQRKFPFIKGVSPPWWPTTQEDWWGQTGISRDEGLPPFTKPHDIKKKWKVAVIVGIIKSMSPDFSRPYNLVQQSHHLRARMNAKESKFWTLALVAEAKKYCQEHPDMSVDDATAFLQAYGNSSSSQIAPSIDKQNVSISGNEAPRFGNPFGVMHWPPFALPGNTTSAWPITVSPMGQPYQSVRVSSTGPGPDQQMTMSGSFAPQFSPWAFSYGPILSANVPLNVQQNHGIGISGASNGGFQEHHTNSIPYVPLVEQPGEAPSTSGTRYVLNQMHEYGSNMEFGFEPSSGNQNSTTWR</sequence>
<dbReference type="GO" id="GO:0003677">
    <property type="term" value="F:DNA binding"/>
    <property type="evidence" value="ECO:0007669"/>
    <property type="project" value="TreeGrafter"/>
</dbReference>
<evidence type="ECO:0000256" key="2">
    <source>
        <dbReference type="ARBA" id="ARBA00009416"/>
    </source>
</evidence>
<name>A0A833VNY2_9POAL</name>
<feature type="compositionally biased region" description="Polar residues" evidence="5">
    <location>
        <begin position="1"/>
        <end position="11"/>
    </location>
</feature>
<dbReference type="InterPro" id="IPR047091">
    <property type="entry name" value="EIN3-like_DNA-bd"/>
</dbReference>
<dbReference type="PANTHER" id="PTHR33305:SF30">
    <property type="entry name" value="ETHYLENE INSENSITIVE 3-LIKE 3 PROTEIN"/>
    <property type="match status" value="1"/>
</dbReference>
<keyword evidence="3" id="KW-0936">Ethylene signaling pathway</keyword>
<evidence type="ECO:0000313" key="8">
    <source>
        <dbReference type="Proteomes" id="UP000623129"/>
    </source>
</evidence>
<organism evidence="7 8">
    <name type="scientific">Carex littledalei</name>
    <dbReference type="NCBI Taxonomy" id="544730"/>
    <lineage>
        <taxon>Eukaryota</taxon>
        <taxon>Viridiplantae</taxon>
        <taxon>Streptophyta</taxon>
        <taxon>Embryophyta</taxon>
        <taxon>Tracheophyta</taxon>
        <taxon>Spermatophyta</taxon>
        <taxon>Magnoliopsida</taxon>
        <taxon>Liliopsida</taxon>
        <taxon>Poales</taxon>
        <taxon>Cyperaceae</taxon>
        <taxon>Cyperoideae</taxon>
        <taxon>Cariceae</taxon>
        <taxon>Carex</taxon>
        <taxon>Carex subgen. Euthyceras</taxon>
    </lineage>
</organism>
<dbReference type="InterPro" id="IPR006957">
    <property type="entry name" value="EIN3"/>
</dbReference>
<comment type="subcellular location">
    <subcellularLocation>
        <location evidence="1">Nucleus</location>
    </subcellularLocation>
</comment>
<comment type="caution">
    <text evidence="7">The sequence shown here is derived from an EMBL/GenBank/DDBJ whole genome shotgun (WGS) entry which is preliminary data.</text>
</comment>
<evidence type="ECO:0000256" key="4">
    <source>
        <dbReference type="ARBA" id="ARBA00023242"/>
    </source>
</evidence>
<dbReference type="GO" id="GO:0009873">
    <property type="term" value="P:ethylene-activated signaling pathway"/>
    <property type="evidence" value="ECO:0007669"/>
    <property type="project" value="UniProtKB-KW"/>
</dbReference>
<dbReference type="Proteomes" id="UP000623129">
    <property type="component" value="Unassembled WGS sequence"/>
</dbReference>
<dbReference type="SUPFAM" id="SSF116768">
    <property type="entry name" value="DNA-binding domain of EIN3-like"/>
    <property type="match status" value="1"/>
</dbReference>
<dbReference type="OrthoDB" id="2017676at2759"/>
<dbReference type="InterPro" id="IPR023278">
    <property type="entry name" value="Ethylene_insens-like_DNA-bd"/>
</dbReference>
<dbReference type="PANTHER" id="PTHR33305">
    <property type="entry name" value="ETHYLENE INSENSITIVE 3-LIKE 2 PROTEIN"/>
    <property type="match status" value="1"/>
</dbReference>
<keyword evidence="8" id="KW-1185">Reference proteome</keyword>
<keyword evidence="4" id="KW-0539">Nucleus</keyword>
<dbReference type="Pfam" id="PF04873">
    <property type="entry name" value="EIN3_DNA-bd"/>
    <property type="match status" value="1"/>
</dbReference>
<protein>
    <submittedName>
        <fullName evidence="7">ETHYLENE INSENSITIVE 3-like 1 protein</fullName>
    </submittedName>
</protein>
<evidence type="ECO:0000259" key="6">
    <source>
        <dbReference type="Pfam" id="PF04873"/>
    </source>
</evidence>
<accession>A0A833VNY2</accession>
<feature type="compositionally biased region" description="Basic and acidic residues" evidence="5">
    <location>
        <begin position="17"/>
        <end position="28"/>
    </location>
</feature>
<feature type="region of interest" description="Disordered" evidence="5">
    <location>
        <begin position="1"/>
        <end position="29"/>
    </location>
</feature>
<evidence type="ECO:0000256" key="1">
    <source>
        <dbReference type="ARBA" id="ARBA00004123"/>
    </source>
</evidence>
<dbReference type="GO" id="GO:0003700">
    <property type="term" value="F:DNA-binding transcription factor activity"/>
    <property type="evidence" value="ECO:0007669"/>
    <property type="project" value="InterPro"/>
</dbReference>
<comment type="similarity">
    <text evidence="2">Belongs to the EIN3 family.</text>
</comment>
<evidence type="ECO:0000256" key="3">
    <source>
        <dbReference type="ARBA" id="ARBA00022745"/>
    </source>
</evidence>
<evidence type="ECO:0000256" key="5">
    <source>
        <dbReference type="SAM" id="MobiDB-lite"/>
    </source>
</evidence>
<dbReference type="GO" id="GO:0005634">
    <property type="term" value="C:nucleus"/>
    <property type="evidence" value="ECO:0007669"/>
    <property type="project" value="UniProtKB-SubCell"/>
</dbReference>
<gene>
    <name evidence="7" type="ORF">FCM35_KLT05180</name>
</gene>
<feature type="domain" description="Ethylene insensitive 3-like DNA-binding" evidence="6">
    <location>
        <begin position="84"/>
        <end position="327"/>
    </location>
</feature>
<dbReference type="Gene3D" id="1.10.3180.10">
    <property type="entry name" value="DNA-binding domain of EIN3-like"/>
    <property type="match status" value="1"/>
</dbReference>
<dbReference type="AlphaFoldDB" id="A0A833VNY2"/>
<reference evidence="7" key="1">
    <citation type="submission" date="2020-01" db="EMBL/GenBank/DDBJ databases">
        <title>Genome sequence of Kobresia littledalei, the first chromosome-level genome in the family Cyperaceae.</title>
        <authorList>
            <person name="Qu G."/>
        </authorList>
    </citation>
    <scope>NUCLEOTIDE SEQUENCE</scope>
    <source>
        <strain evidence="7">C.B.Clarke</strain>
        <tissue evidence="7">Leaf</tissue>
    </source>
</reference>